<keyword evidence="4" id="KW-1003">Cell membrane</keyword>
<evidence type="ECO:0000256" key="1">
    <source>
        <dbReference type="ARBA" id="ARBA00004377"/>
    </source>
</evidence>
<dbReference type="CDD" id="cd24017">
    <property type="entry name" value="ASKHA_T2SSL_N"/>
    <property type="match status" value="1"/>
</dbReference>
<dbReference type="GO" id="GO:0005886">
    <property type="term" value="C:plasma membrane"/>
    <property type="evidence" value="ECO:0007669"/>
    <property type="project" value="UniProtKB-SubCell"/>
</dbReference>
<evidence type="ECO:0000256" key="3">
    <source>
        <dbReference type="ARBA" id="ARBA00022448"/>
    </source>
</evidence>
<feature type="domain" description="GspL cytoplasmic actin-ATPase-like" evidence="11">
    <location>
        <begin position="5"/>
        <end position="238"/>
    </location>
</feature>
<keyword evidence="3 10" id="KW-0813">Transport</keyword>
<reference evidence="13 14" key="1">
    <citation type="submission" date="2018-05" db="EMBL/GenBank/DDBJ databases">
        <title>Salinimonas sp. HMF8227 Genome sequencing and assembly.</title>
        <authorList>
            <person name="Kang H."/>
            <person name="Kang J."/>
            <person name="Cha I."/>
            <person name="Kim H."/>
            <person name="Joh K."/>
        </authorList>
    </citation>
    <scope>NUCLEOTIDE SEQUENCE [LARGE SCALE GENOMIC DNA]</scope>
    <source>
        <strain evidence="13 14">HMF8227</strain>
    </source>
</reference>
<dbReference type="SUPFAM" id="SSF53067">
    <property type="entry name" value="Actin-like ATPase domain"/>
    <property type="match status" value="2"/>
</dbReference>
<evidence type="ECO:0000256" key="4">
    <source>
        <dbReference type="ARBA" id="ARBA00022475"/>
    </source>
</evidence>
<comment type="function">
    <text evidence="10">Inner membrane component of the type II secretion system required for the energy-dependent secretion of extracellular factors such as proteases and toxins from the periplasm.</text>
</comment>
<feature type="domain" description="GspL periplasmic" evidence="12">
    <location>
        <begin position="242"/>
        <end position="397"/>
    </location>
</feature>
<dbReference type="InterPro" id="IPR024230">
    <property type="entry name" value="GspL_cyto_dom"/>
</dbReference>
<dbReference type="NCBIfam" id="TIGR01709">
    <property type="entry name" value="typeII_sec_gspL"/>
    <property type="match status" value="1"/>
</dbReference>
<evidence type="ECO:0000259" key="11">
    <source>
        <dbReference type="Pfam" id="PF05134"/>
    </source>
</evidence>
<evidence type="ECO:0000256" key="8">
    <source>
        <dbReference type="ARBA" id="ARBA00022989"/>
    </source>
</evidence>
<keyword evidence="5" id="KW-0997">Cell inner membrane</keyword>
<name>A0A2S2DYZ2_9ALTE</name>
<dbReference type="Pfam" id="PF12693">
    <property type="entry name" value="GspL_C"/>
    <property type="match status" value="1"/>
</dbReference>
<dbReference type="AlphaFoldDB" id="A0A2S2DYZ2"/>
<evidence type="ECO:0000313" key="14">
    <source>
        <dbReference type="Proteomes" id="UP000245728"/>
    </source>
</evidence>
<proteinExistence type="inferred from homology"/>
<dbReference type="Gene3D" id="3.30.420.370">
    <property type="match status" value="1"/>
</dbReference>
<comment type="similarity">
    <text evidence="2 10">Belongs to the GSP L family.</text>
</comment>
<dbReference type="GO" id="GO:0009276">
    <property type="term" value="C:Gram-negative-bacterium-type cell wall"/>
    <property type="evidence" value="ECO:0007669"/>
    <property type="project" value="InterPro"/>
</dbReference>
<dbReference type="PIRSF" id="PIRSF015761">
    <property type="entry name" value="Protein_L"/>
    <property type="match status" value="1"/>
</dbReference>
<dbReference type="InterPro" id="IPR007812">
    <property type="entry name" value="T2SS_protein-GspL"/>
</dbReference>
<dbReference type="RefSeq" id="WP_109338320.1">
    <property type="nucleotide sequence ID" value="NZ_CP029347.1"/>
</dbReference>
<gene>
    <name evidence="13" type="ORF">HMF8227_00113</name>
</gene>
<dbReference type="KEGG" id="salh:HMF8227_00113"/>
<evidence type="ECO:0000313" key="13">
    <source>
        <dbReference type="EMBL" id="AWL10621.1"/>
    </source>
</evidence>
<dbReference type="GO" id="GO:0015628">
    <property type="term" value="P:protein secretion by the type II secretion system"/>
    <property type="evidence" value="ECO:0007669"/>
    <property type="project" value="InterPro"/>
</dbReference>
<comment type="subcellular location">
    <subcellularLocation>
        <location evidence="1">Cell inner membrane</location>
        <topology evidence="1">Single-pass membrane protein</topology>
    </subcellularLocation>
</comment>
<keyword evidence="7 10" id="KW-0653">Protein transport</keyword>
<dbReference type="OrthoDB" id="7011844at2"/>
<protein>
    <recommendedName>
        <fullName evidence="10">Type II secretion system protein L</fullName>
        <shortName evidence="10">T2SS protein L</shortName>
    </recommendedName>
</protein>
<dbReference type="InterPro" id="IPR043129">
    <property type="entry name" value="ATPase_NBD"/>
</dbReference>
<dbReference type="Gene3D" id="3.30.1360.100">
    <property type="entry name" value="General secretion pathway protein M, EpsM"/>
    <property type="match status" value="1"/>
</dbReference>
<evidence type="ECO:0000256" key="6">
    <source>
        <dbReference type="ARBA" id="ARBA00022692"/>
    </source>
</evidence>
<dbReference type="InterPro" id="IPR025691">
    <property type="entry name" value="GspL_pp_dom"/>
</dbReference>
<accession>A0A2S2DYZ2</accession>
<organism evidence="13 14">
    <name type="scientific">Saliniradius amylolyticus</name>
    <dbReference type="NCBI Taxonomy" id="2183582"/>
    <lineage>
        <taxon>Bacteria</taxon>
        <taxon>Pseudomonadati</taxon>
        <taxon>Pseudomonadota</taxon>
        <taxon>Gammaproteobacteria</taxon>
        <taxon>Alteromonadales</taxon>
        <taxon>Alteromonadaceae</taxon>
        <taxon>Saliniradius</taxon>
    </lineage>
</organism>
<evidence type="ECO:0000259" key="12">
    <source>
        <dbReference type="Pfam" id="PF12693"/>
    </source>
</evidence>
<dbReference type="EMBL" id="CP029347">
    <property type="protein sequence ID" value="AWL10621.1"/>
    <property type="molecule type" value="Genomic_DNA"/>
</dbReference>
<evidence type="ECO:0000256" key="10">
    <source>
        <dbReference type="PIRNR" id="PIRNR015761"/>
    </source>
</evidence>
<dbReference type="Gene3D" id="3.30.420.380">
    <property type="match status" value="1"/>
</dbReference>
<evidence type="ECO:0000256" key="5">
    <source>
        <dbReference type="ARBA" id="ARBA00022519"/>
    </source>
</evidence>
<keyword evidence="6" id="KW-0812">Transmembrane</keyword>
<keyword evidence="9" id="KW-0472">Membrane</keyword>
<dbReference type="Proteomes" id="UP000245728">
    <property type="component" value="Chromosome"/>
</dbReference>
<sequence>MSEQLVLRLGSSQSDPIYWLVWSQSERDVIASGELPDATALGSLKDRAGERPVIALAPGSDVLLRWLTLPVRASRKVLAAIPYMLEEELSTDVDSQLFALGPKEGERQAIAVVDKALVNMWLNWLDQAGLYCDRLLPDILALPHTPDGWTLLQLEGQVLVRQDQWKGIQGESEWLLPLLEGYAGEHEQPVKVTNYSDHPLPESLFDVSQPLREMPMQVLAQGAIDTTFNLLQGPFKPKKQKSSQPHLWRPVAVLAGIALAVTLFDKGLQAYQLSQKSSELQQQITQTFRQAFPDVTRVVNVRAQLNQQLAKLEQGGGQASLLTLLSQLQPAFSGTNIKPQTLRFDAKRAELRMQVSAERFESIERFRQAAQAQGFEVEQGAINNTDDGVISSLAVRS</sequence>
<evidence type="ECO:0000256" key="7">
    <source>
        <dbReference type="ARBA" id="ARBA00022927"/>
    </source>
</evidence>
<evidence type="ECO:0000256" key="9">
    <source>
        <dbReference type="ARBA" id="ARBA00023136"/>
    </source>
</evidence>
<dbReference type="GO" id="GO:0015627">
    <property type="term" value="C:type II protein secretion system complex"/>
    <property type="evidence" value="ECO:0007669"/>
    <property type="project" value="InterPro"/>
</dbReference>
<evidence type="ECO:0000256" key="2">
    <source>
        <dbReference type="ARBA" id="ARBA00005318"/>
    </source>
</evidence>
<keyword evidence="8" id="KW-1133">Transmembrane helix</keyword>
<keyword evidence="14" id="KW-1185">Reference proteome</keyword>
<dbReference type="Pfam" id="PF05134">
    <property type="entry name" value="T2SSL"/>
    <property type="match status" value="1"/>
</dbReference>